<reference evidence="1" key="1">
    <citation type="journal article" date="2015" name="Nature">
        <title>Complex archaea that bridge the gap between prokaryotes and eukaryotes.</title>
        <authorList>
            <person name="Spang A."/>
            <person name="Saw J.H."/>
            <person name="Jorgensen S.L."/>
            <person name="Zaremba-Niedzwiedzka K."/>
            <person name="Martijn J."/>
            <person name="Lind A.E."/>
            <person name="van Eijk R."/>
            <person name="Schleper C."/>
            <person name="Guy L."/>
            <person name="Ettema T.J."/>
        </authorList>
    </citation>
    <scope>NUCLEOTIDE SEQUENCE</scope>
</reference>
<gene>
    <name evidence="1" type="ORF">LCGC14_2852020</name>
</gene>
<protein>
    <recommendedName>
        <fullName evidence="2">ArnR1-like winged helix-turn-helix domain-containing protein</fullName>
    </recommendedName>
</protein>
<name>A0A0F9AGE9_9ZZZZ</name>
<sequence length="91" mass="10992">MREYLNYKYKKVYAEQSRIHHIKFILKIFQNQNNIPKNDIILKCFPSSHFNSKMTVDKTIRMMNYYGLLEKNKNLYSLSDFGELAIYTTQN</sequence>
<comment type="caution">
    <text evidence="1">The sequence shown here is derived from an EMBL/GenBank/DDBJ whole genome shotgun (WGS) entry which is preliminary data.</text>
</comment>
<proteinExistence type="predicted"/>
<feature type="non-terminal residue" evidence="1">
    <location>
        <position position="91"/>
    </location>
</feature>
<evidence type="ECO:0008006" key="2">
    <source>
        <dbReference type="Google" id="ProtNLM"/>
    </source>
</evidence>
<dbReference type="EMBL" id="LAZR01054880">
    <property type="protein sequence ID" value="KKK77594.1"/>
    <property type="molecule type" value="Genomic_DNA"/>
</dbReference>
<accession>A0A0F9AGE9</accession>
<evidence type="ECO:0000313" key="1">
    <source>
        <dbReference type="EMBL" id="KKK77594.1"/>
    </source>
</evidence>
<organism evidence="1">
    <name type="scientific">marine sediment metagenome</name>
    <dbReference type="NCBI Taxonomy" id="412755"/>
    <lineage>
        <taxon>unclassified sequences</taxon>
        <taxon>metagenomes</taxon>
        <taxon>ecological metagenomes</taxon>
    </lineage>
</organism>
<dbReference type="AlphaFoldDB" id="A0A0F9AGE9"/>